<accession>A0A1M5DX11</accession>
<organism evidence="1 2">
    <name type="scientific">Cnuella takakiae</name>
    <dbReference type="NCBI Taxonomy" id="1302690"/>
    <lineage>
        <taxon>Bacteria</taxon>
        <taxon>Pseudomonadati</taxon>
        <taxon>Bacteroidota</taxon>
        <taxon>Chitinophagia</taxon>
        <taxon>Chitinophagales</taxon>
        <taxon>Chitinophagaceae</taxon>
        <taxon>Cnuella</taxon>
    </lineage>
</organism>
<dbReference type="EMBL" id="FQUO01000011">
    <property type="protein sequence ID" value="SHF71466.1"/>
    <property type="molecule type" value="Genomic_DNA"/>
</dbReference>
<proteinExistence type="predicted"/>
<protein>
    <submittedName>
        <fullName evidence="1">Uncharacterized protein</fullName>
    </submittedName>
</protein>
<dbReference type="Proteomes" id="UP000184368">
    <property type="component" value="Unassembled WGS sequence"/>
</dbReference>
<reference evidence="1 2" key="1">
    <citation type="submission" date="2016-11" db="EMBL/GenBank/DDBJ databases">
        <authorList>
            <person name="Jaros S."/>
            <person name="Januszkiewicz K."/>
            <person name="Wedrychowicz H."/>
        </authorList>
    </citation>
    <scope>NUCLEOTIDE SEQUENCE [LARGE SCALE GENOMIC DNA]</scope>
    <source>
        <strain evidence="1 2">DSM 26897</strain>
    </source>
</reference>
<dbReference type="AlphaFoldDB" id="A0A1M5DX11"/>
<sequence>MNACQVKALISISFYLSFKVNTFDKENNYLNTRI</sequence>
<evidence type="ECO:0000313" key="2">
    <source>
        <dbReference type="Proteomes" id="UP000184368"/>
    </source>
</evidence>
<keyword evidence="2" id="KW-1185">Reference proteome</keyword>
<evidence type="ECO:0000313" key="1">
    <source>
        <dbReference type="EMBL" id="SHF71466.1"/>
    </source>
</evidence>
<gene>
    <name evidence="1" type="ORF">SAMN05444008_111115</name>
</gene>
<name>A0A1M5DX11_9BACT</name>